<reference evidence="2 3" key="1">
    <citation type="submission" date="2014-12" db="EMBL/GenBank/DDBJ databases">
        <title>Genome analysis of a novel jumbo phage RSL2 infecting the phytopathogen Ralstonia solanacearum.</title>
        <authorList>
            <person name="Kawasaki T."/>
            <person name="Fujie M."/>
            <person name="Chatchawankanphanich O."/>
            <person name="Ogata H."/>
            <person name="Yamada T."/>
        </authorList>
    </citation>
    <scope>NUCLEOTIDE SEQUENCE [LARGE SCALE GENOMIC DNA]</scope>
    <source>
        <strain evidence="2 3">RSL2</strain>
    </source>
</reference>
<evidence type="ECO:0000256" key="1">
    <source>
        <dbReference type="SAM" id="Phobius"/>
    </source>
</evidence>
<dbReference type="EMBL" id="AP014693">
    <property type="protein sequence ID" value="BAQ02616.1"/>
    <property type="molecule type" value="Genomic_DNA"/>
</dbReference>
<dbReference type="Proteomes" id="UP000203794">
    <property type="component" value="Segment"/>
</dbReference>
<protein>
    <submittedName>
        <fullName evidence="2">Uncharacterized protein</fullName>
    </submittedName>
</protein>
<evidence type="ECO:0000313" key="3">
    <source>
        <dbReference type="Proteomes" id="UP000203794"/>
    </source>
</evidence>
<evidence type="ECO:0000313" key="2">
    <source>
        <dbReference type="EMBL" id="BAQ02616.1"/>
    </source>
</evidence>
<keyword evidence="1" id="KW-0472">Membrane</keyword>
<keyword evidence="1" id="KW-1133">Transmembrane helix</keyword>
<sequence>MGIEEVVEDAVPAVKGIKMGLYCAIGGVLLAMCIGAYFLYKQHIKDVQKIAVSQEQVHEEKQNLVVADTGAHANDAAQTVTTQQKEDLAASAVVVRNTLQKKEATIKQTVKDPVQQTEQISVARMDSVWDTFCNVEPSNDQCKARAAAALPTSAASEVQGEGPQK</sequence>
<dbReference type="GeneID" id="26639529"/>
<proteinExistence type="predicted"/>
<dbReference type="OrthoDB" id="32167at10239"/>
<organism evidence="2 3">
    <name type="scientific">Ralstonia phage RSL2</name>
    <dbReference type="NCBI Taxonomy" id="1585840"/>
    <lineage>
        <taxon>Viruses</taxon>
        <taxon>Duplodnaviria</taxon>
        <taxon>Heunggongvirae</taxon>
        <taxon>Uroviricota</taxon>
        <taxon>Caudoviricetes</taxon>
        <taxon>Chimalliviridae</taxon>
        <taxon>Chiangmaivirus</taxon>
        <taxon>Chiangmaivirus RSL2</taxon>
    </lineage>
</organism>
<keyword evidence="3" id="KW-1185">Reference proteome</keyword>
<dbReference type="RefSeq" id="YP_009212937.1">
    <property type="nucleotide sequence ID" value="NC_028950.1"/>
</dbReference>
<accession>A0A0A8JB75</accession>
<dbReference type="KEGG" id="vg:26639529"/>
<feature type="transmembrane region" description="Helical" evidence="1">
    <location>
        <begin position="19"/>
        <end position="40"/>
    </location>
</feature>
<keyword evidence="1" id="KW-0812">Transmembrane</keyword>
<name>A0A0A8JB75_9CAUD</name>